<organism evidence="3 4">
    <name type="scientific">Paenibacillus polygoni</name>
    <dbReference type="NCBI Taxonomy" id="3050112"/>
    <lineage>
        <taxon>Bacteria</taxon>
        <taxon>Bacillati</taxon>
        <taxon>Bacillota</taxon>
        <taxon>Bacilli</taxon>
        <taxon>Bacillales</taxon>
        <taxon>Paenibacillaceae</taxon>
        <taxon>Paenibacillus</taxon>
    </lineage>
</organism>
<keyword evidence="4" id="KW-1185">Reference proteome</keyword>
<dbReference type="Gene3D" id="1.20.1250.20">
    <property type="entry name" value="MFS general substrate transporter like domains"/>
    <property type="match status" value="1"/>
</dbReference>
<dbReference type="SUPFAM" id="SSF103473">
    <property type="entry name" value="MFS general substrate transporter"/>
    <property type="match status" value="1"/>
</dbReference>
<evidence type="ECO:0000256" key="2">
    <source>
        <dbReference type="SAM" id="Phobius"/>
    </source>
</evidence>
<sequence length="397" mass="44841">MKKAMLDGQSKLLLFVNGLFVLASALSGTFINVFLWKSRQDFTMIGWFTISQQIALVLTFWLAGKWVKEHNKMNVIRVGILLSAVFYLLVLWLDQQAVSYIWPLGLLLGTSLGLFWISFNVVYFEVTSRDNRDLFNGWVGLIGSLVGIVGPWASGLVISLSKANQGYRIIFMISMVVYGVGVIVSFFLKKRKTEGTYYWIEPFRQLKNTASPWRHAAPALAFQGIREGVFSFLVNLLVYIATTQEVKLGQFYLYTSLVALVSYHFVGKWYKPAHRYYGSLVGALLLSLLTLPLLWAVNYSTLLIVGIGSALFMPFYILPMISSVFDLMGTSEEMVSKRVELVVLREICLSAGRIAGVLIFILVLSIHDSSKTMTWLMVILGFSPVLSWLFLRKLVRI</sequence>
<dbReference type="InterPro" id="IPR011701">
    <property type="entry name" value="MFS"/>
</dbReference>
<evidence type="ECO:0000313" key="4">
    <source>
        <dbReference type="Proteomes" id="UP001236415"/>
    </source>
</evidence>
<proteinExistence type="predicted"/>
<dbReference type="InterPro" id="IPR052528">
    <property type="entry name" value="Sugar_transport-like"/>
</dbReference>
<dbReference type="InterPro" id="IPR036259">
    <property type="entry name" value="MFS_trans_sf"/>
</dbReference>
<feature type="transmembrane region" description="Helical" evidence="2">
    <location>
        <begin position="278"/>
        <end position="297"/>
    </location>
</feature>
<feature type="transmembrane region" description="Helical" evidence="2">
    <location>
        <begin position="373"/>
        <end position="391"/>
    </location>
</feature>
<feature type="transmembrane region" description="Helical" evidence="2">
    <location>
        <begin position="42"/>
        <end position="63"/>
    </location>
</feature>
<feature type="transmembrane region" description="Helical" evidence="2">
    <location>
        <begin position="12"/>
        <end position="36"/>
    </location>
</feature>
<feature type="transmembrane region" description="Helical" evidence="2">
    <location>
        <begin position="248"/>
        <end position="266"/>
    </location>
</feature>
<evidence type="ECO:0000313" key="3">
    <source>
        <dbReference type="EMBL" id="WIV20463.1"/>
    </source>
</evidence>
<dbReference type="Pfam" id="PF07690">
    <property type="entry name" value="MFS_1"/>
    <property type="match status" value="1"/>
</dbReference>
<gene>
    <name evidence="3" type="ORF">QPK24_07175</name>
</gene>
<keyword evidence="2" id="KW-0472">Membrane</keyword>
<evidence type="ECO:0000256" key="1">
    <source>
        <dbReference type="ARBA" id="ARBA00004651"/>
    </source>
</evidence>
<dbReference type="EMBL" id="CP127162">
    <property type="protein sequence ID" value="WIV20463.1"/>
    <property type="molecule type" value="Genomic_DNA"/>
</dbReference>
<feature type="transmembrane region" description="Helical" evidence="2">
    <location>
        <begin position="99"/>
        <end position="123"/>
    </location>
</feature>
<accession>A0ABY8X603</accession>
<feature type="transmembrane region" description="Helical" evidence="2">
    <location>
        <begin position="166"/>
        <end position="188"/>
    </location>
</feature>
<protein>
    <submittedName>
        <fullName evidence="3">MFS transporter</fullName>
    </submittedName>
</protein>
<comment type="subcellular location">
    <subcellularLocation>
        <location evidence="1">Cell membrane</location>
        <topology evidence="1">Multi-pass membrane protein</topology>
    </subcellularLocation>
</comment>
<feature type="transmembrane region" description="Helical" evidence="2">
    <location>
        <begin position="75"/>
        <end position="93"/>
    </location>
</feature>
<reference evidence="3 4" key="1">
    <citation type="submission" date="2023-06" db="EMBL/GenBank/DDBJ databases">
        <title>Paenibacillus polygonum sp. nov., an endophytic bacterium, isolated from Polygonum lapathifolium L. in Nanji Wetland National Nature Reserve, South of Poyang Lake, Jiangxi Province, China.</title>
        <authorList>
            <person name="Yu Z."/>
        </authorList>
    </citation>
    <scope>NUCLEOTIDE SEQUENCE [LARGE SCALE GENOMIC DNA]</scope>
    <source>
        <strain evidence="3 4">C31</strain>
    </source>
</reference>
<dbReference type="RefSeq" id="WP_285747417.1">
    <property type="nucleotide sequence ID" value="NZ_CP127162.1"/>
</dbReference>
<keyword evidence="2" id="KW-1133">Transmembrane helix</keyword>
<keyword evidence="2" id="KW-0812">Transmembrane</keyword>
<feature type="transmembrane region" description="Helical" evidence="2">
    <location>
        <begin position="347"/>
        <end position="367"/>
    </location>
</feature>
<dbReference type="PANTHER" id="PTHR23526">
    <property type="entry name" value="INTEGRAL MEMBRANE TRANSPORT PROTEIN-RELATED"/>
    <property type="match status" value="1"/>
</dbReference>
<dbReference type="PANTHER" id="PTHR23526:SF2">
    <property type="entry name" value="MAJOR FACILITATOR SUPERFAMILY (MFS) PROFILE DOMAIN-CONTAINING PROTEIN"/>
    <property type="match status" value="1"/>
</dbReference>
<name>A0ABY8X603_9BACL</name>
<feature type="transmembrane region" description="Helical" evidence="2">
    <location>
        <begin position="303"/>
        <end position="327"/>
    </location>
</feature>
<feature type="transmembrane region" description="Helical" evidence="2">
    <location>
        <begin position="224"/>
        <end position="242"/>
    </location>
</feature>
<feature type="transmembrane region" description="Helical" evidence="2">
    <location>
        <begin position="135"/>
        <end position="154"/>
    </location>
</feature>
<dbReference type="Proteomes" id="UP001236415">
    <property type="component" value="Chromosome"/>
</dbReference>